<dbReference type="EMBL" id="CP006577">
    <property type="protein sequence ID" value="AIG98348.1"/>
    <property type="molecule type" value="Genomic_DNA"/>
</dbReference>
<dbReference type="GeneID" id="24795084"/>
<organism evidence="1 2">
    <name type="scientific">Archaeoglobus fulgidus DSM 8774</name>
    <dbReference type="NCBI Taxonomy" id="1344584"/>
    <lineage>
        <taxon>Archaea</taxon>
        <taxon>Methanobacteriati</taxon>
        <taxon>Methanobacteriota</taxon>
        <taxon>Archaeoglobi</taxon>
        <taxon>Archaeoglobales</taxon>
        <taxon>Archaeoglobaceae</taxon>
        <taxon>Archaeoglobus</taxon>
    </lineage>
</organism>
<dbReference type="RefSeq" id="WP_048095698.1">
    <property type="nucleotide sequence ID" value="NZ_CP006577.1"/>
</dbReference>
<name>A0A075WL94_ARCFL</name>
<evidence type="ECO:0000313" key="1">
    <source>
        <dbReference type="EMBL" id="AIG98348.1"/>
    </source>
</evidence>
<dbReference type="Proteomes" id="UP000028501">
    <property type="component" value="Chromosome"/>
</dbReference>
<reference evidence="1 2" key="1">
    <citation type="submission" date="2013-07" db="EMBL/GenBank/DDBJ databases">
        <title>Genome of Archaeoglobus fulgidus.</title>
        <authorList>
            <person name="Fiebig A."/>
            <person name="Birkeland N.-K."/>
        </authorList>
    </citation>
    <scope>NUCLEOTIDE SEQUENCE [LARGE SCALE GENOMIC DNA]</scope>
    <source>
        <strain evidence="1 2">DSM 8774</strain>
    </source>
</reference>
<protein>
    <submittedName>
        <fullName evidence="1">Uncharacterized protein</fullName>
    </submittedName>
</protein>
<dbReference type="KEGG" id="afg:AFULGI_00015860"/>
<evidence type="ECO:0000313" key="2">
    <source>
        <dbReference type="Proteomes" id="UP000028501"/>
    </source>
</evidence>
<dbReference type="AlphaFoldDB" id="A0A075WL94"/>
<accession>A0A075WL94</accession>
<proteinExistence type="predicted"/>
<gene>
    <name evidence="1" type="ORF">AFULGI_00015860</name>
</gene>
<sequence>MKAEELAEVARKKLKGVAKEIAKAAVSKYSVEFFDPAIRVDAISERNKGYFISPALAKDENGNLDLFVIYLDESGREVKKKKIYEMAVDDLIAISEILEDFFKAVKEYKKSFANKQRQFLEKAAESYKTLKRVLRVLEGDEK</sequence>
<dbReference type="HOGENOM" id="CLU_1811340_0_0_2"/>